<proteinExistence type="predicted"/>
<name>A0ABV9ZD61_9PSEU</name>
<evidence type="ECO:0000256" key="2">
    <source>
        <dbReference type="SAM" id="MobiDB-lite"/>
    </source>
</evidence>
<dbReference type="RefSeq" id="WP_378020284.1">
    <property type="nucleotide sequence ID" value="NZ_JBHSKG010000003.1"/>
</dbReference>
<keyword evidence="1" id="KW-0175">Coiled coil</keyword>
<keyword evidence="5" id="KW-1185">Reference proteome</keyword>
<dbReference type="InterPro" id="IPR038734">
    <property type="entry name" value="YhaN_AAA"/>
</dbReference>
<dbReference type="Pfam" id="PF13514">
    <property type="entry name" value="AAA_27"/>
    <property type="match status" value="1"/>
</dbReference>
<sequence length="614" mass="65649">MRLHRIRLRDFRGVHDREVTLAERGVTVLQGDNEVGKTSTVAALDLLFDAADSSRRAEIRAAQPAGVDAGPEVEAEVSTGPYRFVYRKRWLRRPRTELHVLAPAPEQLTGADAHARVSAILDETMDRVLWRGLRVEQHTAVGQADLGGQDALTRALDRAASGGSRPDPSLDDGLIERAVEELRRYRTPSGRATGELRAAEVRLVAAEAEEDRCRAALEAVERDVAARDRLDVDAAAVRTRRRAHAAEVAELEDRWAGLQSRLREVETARGRAVLARERAETARERRAARDALVAAVGADADLAGRATEALAAHEGEHAAARDERDARRAADATAREESTAARRRADDAARAVSAARDRAELADLAERLRRVEEASAGLATAQRALATATVDADDLADLEDLARDLLRAEAARDAAAARVELTAPAALTVEIDGEAVVLAPGETRALPVAGSRAVSVPGVLDVRVRPGLDEAGRDDAVRERARELAERCEELGVADVEAARAARRRADDAARRADDDRAALARELADADDAAALRAAHDAVRELLGDTGPADLFSISEPAGPVVDVAPLRRAADTAREAADGAARRADEAAAACRAAEDAVRDADTRAAVLAERA</sequence>
<organism evidence="4 5">
    <name type="scientific">Actinomycetospora rhizophila</name>
    <dbReference type="NCBI Taxonomy" id="1416876"/>
    <lineage>
        <taxon>Bacteria</taxon>
        <taxon>Bacillati</taxon>
        <taxon>Actinomycetota</taxon>
        <taxon>Actinomycetes</taxon>
        <taxon>Pseudonocardiales</taxon>
        <taxon>Pseudonocardiaceae</taxon>
        <taxon>Actinomycetospora</taxon>
    </lineage>
</organism>
<evidence type="ECO:0000313" key="5">
    <source>
        <dbReference type="Proteomes" id="UP001596175"/>
    </source>
</evidence>
<dbReference type="InterPro" id="IPR027417">
    <property type="entry name" value="P-loop_NTPase"/>
</dbReference>
<dbReference type="PANTHER" id="PTHR41259">
    <property type="entry name" value="DOUBLE-STRAND BREAK REPAIR RAD50 ATPASE, PUTATIVE-RELATED"/>
    <property type="match status" value="1"/>
</dbReference>
<feature type="coiled-coil region" evidence="1">
    <location>
        <begin position="203"/>
        <end position="268"/>
    </location>
</feature>
<evidence type="ECO:0000259" key="3">
    <source>
        <dbReference type="Pfam" id="PF13514"/>
    </source>
</evidence>
<dbReference type="PANTHER" id="PTHR41259:SF1">
    <property type="entry name" value="DOUBLE-STRAND BREAK REPAIR RAD50 ATPASE, PUTATIVE-RELATED"/>
    <property type="match status" value="1"/>
</dbReference>
<evidence type="ECO:0000256" key="1">
    <source>
        <dbReference type="SAM" id="Coils"/>
    </source>
</evidence>
<reference evidence="5" key="1">
    <citation type="journal article" date="2019" name="Int. J. Syst. Evol. Microbiol.">
        <title>The Global Catalogue of Microorganisms (GCM) 10K type strain sequencing project: providing services to taxonomists for standard genome sequencing and annotation.</title>
        <authorList>
            <consortium name="The Broad Institute Genomics Platform"/>
            <consortium name="The Broad Institute Genome Sequencing Center for Infectious Disease"/>
            <person name="Wu L."/>
            <person name="Ma J."/>
        </authorList>
    </citation>
    <scope>NUCLEOTIDE SEQUENCE [LARGE SCALE GENOMIC DNA]</scope>
    <source>
        <strain evidence="5">XZYJ18</strain>
    </source>
</reference>
<feature type="region of interest" description="Disordered" evidence="2">
    <location>
        <begin position="310"/>
        <end position="345"/>
    </location>
</feature>
<comment type="caution">
    <text evidence="4">The sequence shown here is derived from an EMBL/GenBank/DDBJ whole genome shotgun (WGS) entry which is preliminary data.</text>
</comment>
<protein>
    <submittedName>
        <fullName evidence="4">AAA family ATPase</fullName>
    </submittedName>
</protein>
<feature type="domain" description="YhaN AAA" evidence="3">
    <location>
        <begin position="1"/>
        <end position="164"/>
    </location>
</feature>
<dbReference type="Proteomes" id="UP001596175">
    <property type="component" value="Unassembled WGS sequence"/>
</dbReference>
<accession>A0ABV9ZD61</accession>
<dbReference type="EMBL" id="JBHSKG010000003">
    <property type="protein sequence ID" value="MFC5138058.1"/>
    <property type="molecule type" value="Genomic_DNA"/>
</dbReference>
<dbReference type="Gene3D" id="3.40.50.300">
    <property type="entry name" value="P-loop containing nucleotide triphosphate hydrolases"/>
    <property type="match status" value="1"/>
</dbReference>
<feature type="compositionally biased region" description="Basic and acidic residues" evidence="2">
    <location>
        <begin position="311"/>
        <end position="345"/>
    </location>
</feature>
<evidence type="ECO:0000313" key="4">
    <source>
        <dbReference type="EMBL" id="MFC5138058.1"/>
    </source>
</evidence>
<feature type="non-terminal residue" evidence="4">
    <location>
        <position position="614"/>
    </location>
</feature>
<dbReference type="SUPFAM" id="SSF52540">
    <property type="entry name" value="P-loop containing nucleoside triphosphate hydrolases"/>
    <property type="match status" value="1"/>
</dbReference>
<gene>
    <name evidence="4" type="ORF">ACFPK1_07425</name>
</gene>